<feature type="transmembrane region" description="Helical" evidence="1">
    <location>
        <begin position="55"/>
        <end position="82"/>
    </location>
</feature>
<evidence type="ECO:0000256" key="1">
    <source>
        <dbReference type="SAM" id="Phobius"/>
    </source>
</evidence>
<dbReference type="STRING" id="319652.IV80_GL000674"/>
<name>A0A0R2IZ24_9LACO</name>
<feature type="transmembrane region" description="Helical" evidence="1">
    <location>
        <begin position="159"/>
        <end position="180"/>
    </location>
</feature>
<sequence>MLKNQNSISAKYAWTSGLIFVLLLLAVKANFGMLLKVDTGIIAVVQGSMSAFESSLMTIISHIAEPSLAIVYAVVIAGVLWFMQLRVDAIWAIVTLGGGDVLAYIVKKLAARPRPHWNQVIPETGYSFPSGHTFGTVIIIFFLLWFFVSQLRHSGVQKLCEVILIVWVVLVMYSRVYLGAHYPSDVFGAFFLAVAWLAIARWLYKKLYDFVAQFVEKDIGGKHSQH</sequence>
<evidence type="ECO:0000259" key="2">
    <source>
        <dbReference type="SMART" id="SM00014"/>
    </source>
</evidence>
<feature type="transmembrane region" description="Helical" evidence="1">
    <location>
        <begin position="186"/>
        <end position="204"/>
    </location>
</feature>
<dbReference type="PANTHER" id="PTHR14969">
    <property type="entry name" value="SPHINGOSINE-1-PHOSPHATE PHOSPHOHYDROLASE"/>
    <property type="match status" value="1"/>
</dbReference>
<dbReference type="Gene3D" id="1.20.144.10">
    <property type="entry name" value="Phosphatidic acid phosphatase type 2/haloperoxidase"/>
    <property type="match status" value="2"/>
</dbReference>
<dbReference type="Pfam" id="PF01569">
    <property type="entry name" value="PAP2"/>
    <property type="match status" value="1"/>
</dbReference>
<dbReference type="Proteomes" id="UP000051568">
    <property type="component" value="Unassembled WGS sequence"/>
</dbReference>
<feature type="domain" description="Phosphatidic acid phosphatase type 2/haloperoxidase" evidence="2">
    <location>
        <begin position="89"/>
        <end position="201"/>
    </location>
</feature>
<dbReference type="SMART" id="SM00014">
    <property type="entry name" value="acidPPc"/>
    <property type="match status" value="1"/>
</dbReference>
<keyword evidence="1" id="KW-0812">Transmembrane</keyword>
<protein>
    <recommendedName>
        <fullName evidence="2">Phosphatidic acid phosphatase type 2/haloperoxidase domain-containing protein</fullName>
    </recommendedName>
</protein>
<dbReference type="InterPro" id="IPR036938">
    <property type="entry name" value="PAP2/HPO_sf"/>
</dbReference>
<keyword evidence="4" id="KW-1185">Reference proteome</keyword>
<gene>
    <name evidence="3" type="ORF">IV80_GL000674</name>
</gene>
<feature type="transmembrane region" description="Helical" evidence="1">
    <location>
        <begin position="126"/>
        <end position="147"/>
    </location>
</feature>
<keyword evidence="1" id="KW-0472">Membrane</keyword>
<dbReference type="CDD" id="cd03392">
    <property type="entry name" value="PAP2_like_2"/>
    <property type="match status" value="1"/>
</dbReference>
<evidence type="ECO:0000313" key="4">
    <source>
        <dbReference type="Proteomes" id="UP000051568"/>
    </source>
</evidence>
<feature type="transmembrane region" description="Helical" evidence="1">
    <location>
        <begin position="89"/>
        <end position="106"/>
    </location>
</feature>
<dbReference type="PATRIC" id="fig|319652.3.peg.682"/>
<accession>A0A0R2IZ24</accession>
<organism evidence="3 4">
    <name type="scientific">Pediococcus cellicola</name>
    <dbReference type="NCBI Taxonomy" id="319652"/>
    <lineage>
        <taxon>Bacteria</taxon>
        <taxon>Bacillati</taxon>
        <taxon>Bacillota</taxon>
        <taxon>Bacilli</taxon>
        <taxon>Lactobacillales</taxon>
        <taxon>Lactobacillaceae</taxon>
        <taxon>Pediococcus</taxon>
    </lineage>
</organism>
<proteinExistence type="predicted"/>
<reference evidence="3 4" key="1">
    <citation type="journal article" date="2015" name="Genome Announc.">
        <title>Expanding the biotechnology potential of lactobacilli through comparative genomics of 213 strains and associated genera.</title>
        <authorList>
            <person name="Sun Z."/>
            <person name="Harris H.M."/>
            <person name="McCann A."/>
            <person name="Guo C."/>
            <person name="Argimon S."/>
            <person name="Zhang W."/>
            <person name="Yang X."/>
            <person name="Jeffery I.B."/>
            <person name="Cooney J.C."/>
            <person name="Kagawa T.F."/>
            <person name="Liu W."/>
            <person name="Song Y."/>
            <person name="Salvetti E."/>
            <person name="Wrobel A."/>
            <person name="Rasinkangas P."/>
            <person name="Parkhill J."/>
            <person name="Rea M.C."/>
            <person name="O'Sullivan O."/>
            <person name="Ritari J."/>
            <person name="Douillard F.P."/>
            <person name="Paul Ross R."/>
            <person name="Yang R."/>
            <person name="Briner A.E."/>
            <person name="Felis G.E."/>
            <person name="de Vos W.M."/>
            <person name="Barrangou R."/>
            <person name="Klaenhammer T.R."/>
            <person name="Caufield P.W."/>
            <person name="Cui Y."/>
            <person name="Zhang H."/>
            <person name="O'Toole P.W."/>
        </authorList>
    </citation>
    <scope>NUCLEOTIDE SEQUENCE [LARGE SCALE GENOMIC DNA]</scope>
    <source>
        <strain evidence="3 4">DSM 17757</strain>
    </source>
</reference>
<dbReference type="EMBL" id="JQBR01000002">
    <property type="protein sequence ID" value="KRN67146.1"/>
    <property type="molecule type" value="Genomic_DNA"/>
</dbReference>
<dbReference type="RefSeq" id="WP_057748703.1">
    <property type="nucleotide sequence ID" value="NZ_BJVH01000003.1"/>
</dbReference>
<dbReference type="AlphaFoldDB" id="A0A0R2IZ24"/>
<comment type="caution">
    <text evidence="3">The sequence shown here is derived from an EMBL/GenBank/DDBJ whole genome shotgun (WGS) entry which is preliminary data.</text>
</comment>
<dbReference type="PANTHER" id="PTHR14969:SF13">
    <property type="entry name" value="AT30094P"/>
    <property type="match status" value="1"/>
</dbReference>
<feature type="transmembrane region" description="Helical" evidence="1">
    <location>
        <begin position="12"/>
        <end position="35"/>
    </location>
</feature>
<keyword evidence="1" id="KW-1133">Transmembrane helix</keyword>
<evidence type="ECO:0000313" key="3">
    <source>
        <dbReference type="EMBL" id="KRN67146.1"/>
    </source>
</evidence>
<dbReference type="SUPFAM" id="SSF48317">
    <property type="entry name" value="Acid phosphatase/Vanadium-dependent haloperoxidase"/>
    <property type="match status" value="1"/>
</dbReference>
<dbReference type="InterPro" id="IPR000326">
    <property type="entry name" value="PAP2/HPO"/>
</dbReference>